<evidence type="ECO:0000313" key="4">
    <source>
        <dbReference type="Proteomes" id="UP000770717"/>
    </source>
</evidence>
<organism evidence="3 4">
    <name type="scientific">Eleutherodactylus coqui</name>
    <name type="common">Puerto Rican coqui</name>
    <dbReference type="NCBI Taxonomy" id="57060"/>
    <lineage>
        <taxon>Eukaryota</taxon>
        <taxon>Metazoa</taxon>
        <taxon>Chordata</taxon>
        <taxon>Craniata</taxon>
        <taxon>Vertebrata</taxon>
        <taxon>Euteleostomi</taxon>
        <taxon>Amphibia</taxon>
        <taxon>Batrachia</taxon>
        <taxon>Anura</taxon>
        <taxon>Neobatrachia</taxon>
        <taxon>Hyloidea</taxon>
        <taxon>Eleutherodactylidae</taxon>
        <taxon>Eleutherodactylinae</taxon>
        <taxon>Eleutherodactylus</taxon>
        <taxon>Eleutherodactylus</taxon>
    </lineage>
</organism>
<protein>
    <recommendedName>
        <fullName evidence="5">ATR interacting protein</fullName>
    </recommendedName>
</protein>
<reference evidence="3" key="1">
    <citation type="thesis" date="2020" institute="ProQuest LLC" country="789 East Eisenhower Parkway, Ann Arbor, MI, USA">
        <title>Comparative Genomics and Chromosome Evolution.</title>
        <authorList>
            <person name="Mudd A.B."/>
        </authorList>
    </citation>
    <scope>NUCLEOTIDE SEQUENCE</scope>
    <source>
        <strain evidence="3">HN-11 Male</strain>
        <tissue evidence="3">Kidney and liver</tissue>
    </source>
</reference>
<name>A0A8J6EJX6_ELECQ</name>
<keyword evidence="4" id="KW-1185">Reference proteome</keyword>
<dbReference type="InterPro" id="IPR033349">
    <property type="entry name" value="ATRIP"/>
</dbReference>
<feature type="compositionally biased region" description="Low complexity" evidence="2">
    <location>
        <begin position="313"/>
        <end position="325"/>
    </location>
</feature>
<evidence type="ECO:0000256" key="2">
    <source>
        <dbReference type="SAM" id="MobiDB-lite"/>
    </source>
</evidence>
<dbReference type="PANTHER" id="PTHR28594">
    <property type="entry name" value="ATR-INTERACTING PROTEIN"/>
    <property type="match status" value="1"/>
</dbReference>
<evidence type="ECO:0008006" key="5">
    <source>
        <dbReference type="Google" id="ProtNLM"/>
    </source>
</evidence>
<dbReference type="Proteomes" id="UP000770717">
    <property type="component" value="Unassembled WGS sequence"/>
</dbReference>
<comment type="caution">
    <text evidence="3">The sequence shown here is derived from an EMBL/GenBank/DDBJ whole genome shotgun (WGS) entry which is preliminary data.</text>
</comment>
<dbReference type="AlphaFoldDB" id="A0A8J6EJX6"/>
<dbReference type="OrthoDB" id="6428926at2759"/>
<dbReference type="EMBL" id="WNTK01000307">
    <property type="protein sequence ID" value="KAG9470321.1"/>
    <property type="molecule type" value="Genomic_DNA"/>
</dbReference>
<feature type="region of interest" description="Disordered" evidence="2">
    <location>
        <begin position="306"/>
        <end position="325"/>
    </location>
</feature>
<dbReference type="GO" id="GO:0000077">
    <property type="term" value="P:DNA damage checkpoint signaling"/>
    <property type="evidence" value="ECO:0007669"/>
    <property type="project" value="InterPro"/>
</dbReference>
<evidence type="ECO:0000256" key="1">
    <source>
        <dbReference type="SAM" id="Coils"/>
    </source>
</evidence>
<sequence>MSINLLLAAKKRDLSALYPVNRFNDSSHPAVYQCVHSSCCDQGKYPPSKRYCSVNITESKAMEDSFADGEEFTAEDLEEIDIIASQAYTQDPGTPNSRTNHVQSNVIDDDNSATDVLRAQHEDLKQKLKVLQDEIILRNGEIKVLRDVLRQTESSLEQQRIAHAVLEKEKTQMQCEKNKETLKKIQSLQSELEFKDAEMIELKTKLQSCEQRTVLTQISPKKSCSVTVKLESCPSPQPGKLSFPTKESFRANTSFKAHVPVSPLHMHLSVKSGSVLLSTLMQQSEPLGTPGLYHLLSSNLGGLPVSSIQRDQSNNTTGTSSSSVVSSPQCAALKDCQKLAISGLNAIALGEEGMEKKGAQCQRGTEHLVKMCRLSGALRILPLVEYHITAYYQALQSLEKSEVGSSENSSMSASGSTMANAEDTISRFTDPALASLEILYHLVFHSLDVVETLLQRSTAGMTLSETERESNTVINRDLENNEQILHPLIEKIVLLLSPTLVTLKRDIVREQVLCVLVKLAENSSKNCLLLALYTYIISRPDKQASEKLWLQLEHEVVRFLNKLITYGWSSPSVSSEATCLCNREVVKALVLALHHEWLSVRRLTILLPTPNHNKSVLFLKEAVMVLHSLYQKDKSFSEHCLEVFHQYDQAVPGVRALFRKFNTLNENEEFALDELCPPEVETEHENMDCT</sequence>
<feature type="coiled-coil region" evidence="1">
    <location>
        <begin position="114"/>
        <end position="212"/>
    </location>
</feature>
<evidence type="ECO:0000313" key="3">
    <source>
        <dbReference type="EMBL" id="KAG9470321.1"/>
    </source>
</evidence>
<proteinExistence type="predicted"/>
<dbReference type="GO" id="GO:0006281">
    <property type="term" value="P:DNA repair"/>
    <property type="evidence" value="ECO:0007669"/>
    <property type="project" value="TreeGrafter"/>
</dbReference>
<dbReference type="PANTHER" id="PTHR28594:SF1">
    <property type="entry name" value="ATR-INTERACTING PROTEIN"/>
    <property type="match status" value="1"/>
</dbReference>
<keyword evidence="1" id="KW-0175">Coiled coil</keyword>
<accession>A0A8J6EJX6</accession>
<gene>
    <name evidence="3" type="ORF">GDO78_018169</name>
</gene>